<dbReference type="Proteomes" id="UP000069850">
    <property type="component" value="Chromosome 1"/>
</dbReference>
<organism evidence="1 2">
    <name type="scientific">Methanoculleus bourgensis</name>
    <dbReference type="NCBI Taxonomy" id="83986"/>
    <lineage>
        <taxon>Archaea</taxon>
        <taxon>Methanobacteriati</taxon>
        <taxon>Methanobacteriota</taxon>
        <taxon>Stenosarchaea group</taxon>
        <taxon>Methanomicrobia</taxon>
        <taxon>Methanomicrobiales</taxon>
        <taxon>Methanomicrobiaceae</taxon>
        <taxon>Methanoculleus</taxon>
    </lineage>
</organism>
<dbReference type="OrthoDB" id="380598at2157"/>
<protein>
    <recommendedName>
        <fullName evidence="3">Nucleoside 2-deoxyribosyltransferase</fullName>
    </recommendedName>
</protein>
<dbReference type="AlphaFoldDB" id="A0A0X3BJV5"/>
<dbReference type="KEGG" id="mema:MMAB1_1214"/>
<dbReference type="GeneID" id="27137134"/>
<dbReference type="RefSeq" id="WP_062262796.1">
    <property type="nucleotide sequence ID" value="NZ_LT158599.1"/>
</dbReference>
<dbReference type="EMBL" id="LT158599">
    <property type="protein sequence ID" value="CVK32427.1"/>
    <property type="molecule type" value="Genomic_DNA"/>
</dbReference>
<evidence type="ECO:0000313" key="2">
    <source>
        <dbReference type="Proteomes" id="UP000069850"/>
    </source>
</evidence>
<name>A0A0X3BJV5_9EURY</name>
<evidence type="ECO:0000313" key="1">
    <source>
        <dbReference type="EMBL" id="CVK32427.1"/>
    </source>
</evidence>
<evidence type="ECO:0008006" key="3">
    <source>
        <dbReference type="Google" id="ProtNLM"/>
    </source>
</evidence>
<accession>A0A0X3BJV5</accession>
<sequence>MDLLSGLNRNLDYSERLKDELTIGLFGSFRRSHLEALKRHLCEREGFNARVSYDLTASHPRVPGEDDRAYDFRLAKALIEESRVHIVHFFREDEGEYGINDSATLEIGILYGLSVAIPQESLYALILCEAGYDARNIGGMRRGIRPHTEKEWRWHDFEDLEEALLHATQFCYDCLLDYSLSR</sequence>
<reference evidence="1 2" key="1">
    <citation type="submission" date="2016-01" db="EMBL/GenBank/DDBJ databases">
        <authorList>
            <person name="Manzoor S."/>
        </authorList>
    </citation>
    <scope>NUCLEOTIDE SEQUENCE [LARGE SCALE GENOMIC DNA]</scope>
    <source>
        <strain evidence="1">Methanoculleus sp MAB1</strain>
    </source>
</reference>
<gene>
    <name evidence="1" type="ORF">MMAB1_1214</name>
</gene>
<proteinExistence type="predicted"/>